<dbReference type="HOGENOM" id="CLU_3239738_0_0_7"/>
<gene>
    <name evidence="1" type="ORF">SCE1572_36685</name>
</gene>
<organism evidence="1 2">
    <name type="scientific">Sorangium cellulosum So0157-2</name>
    <dbReference type="NCBI Taxonomy" id="1254432"/>
    <lineage>
        <taxon>Bacteria</taxon>
        <taxon>Pseudomonadati</taxon>
        <taxon>Myxococcota</taxon>
        <taxon>Polyangia</taxon>
        <taxon>Polyangiales</taxon>
        <taxon>Polyangiaceae</taxon>
        <taxon>Sorangium</taxon>
    </lineage>
</organism>
<dbReference type="STRING" id="1254432.SCE1572_36685"/>
<dbReference type="EMBL" id="CP003969">
    <property type="protein sequence ID" value="AGP39547.1"/>
    <property type="molecule type" value="Genomic_DNA"/>
</dbReference>
<protein>
    <submittedName>
        <fullName evidence="1">Uncharacterized protein</fullName>
    </submittedName>
</protein>
<dbReference type="AlphaFoldDB" id="S4Y249"/>
<evidence type="ECO:0000313" key="1">
    <source>
        <dbReference type="EMBL" id="AGP39547.1"/>
    </source>
</evidence>
<dbReference type="Proteomes" id="UP000014803">
    <property type="component" value="Chromosome"/>
</dbReference>
<accession>S4Y249</accession>
<proteinExistence type="predicted"/>
<evidence type="ECO:0000313" key="2">
    <source>
        <dbReference type="Proteomes" id="UP000014803"/>
    </source>
</evidence>
<sequence>MRARPHELLGVPQSDRPEIVRLLEQPARLRFRAATRPPDREPW</sequence>
<name>S4Y249_SORCE</name>
<dbReference type="KEGG" id="scu:SCE1572_36685"/>
<reference evidence="1 2" key="1">
    <citation type="journal article" date="2013" name="Sci. Rep.">
        <title>Extraordinary expansion of a Sorangium cellulosum genome from an alkaline milieu.</title>
        <authorList>
            <person name="Han K."/>
            <person name="Li Z.F."/>
            <person name="Peng R."/>
            <person name="Zhu L.P."/>
            <person name="Zhou T."/>
            <person name="Wang L.G."/>
            <person name="Li S.G."/>
            <person name="Zhang X.B."/>
            <person name="Hu W."/>
            <person name="Wu Z.H."/>
            <person name="Qin N."/>
            <person name="Li Y.Z."/>
        </authorList>
    </citation>
    <scope>NUCLEOTIDE SEQUENCE [LARGE SCALE GENOMIC DNA]</scope>
    <source>
        <strain evidence="1 2">So0157-2</strain>
    </source>
</reference>